<dbReference type="RefSeq" id="WP_060914564.1">
    <property type="nucleotide sequence ID" value="NZ_KQ959982.1"/>
</dbReference>
<dbReference type="PATRIC" id="fig|1379.3.peg.1471"/>
<evidence type="ECO:0008006" key="3">
    <source>
        <dbReference type="Google" id="ProtNLM"/>
    </source>
</evidence>
<protein>
    <recommendedName>
        <fullName evidence="3">Restriction endonuclease</fullName>
    </recommendedName>
</protein>
<name>A0A133ZS02_9BACL</name>
<comment type="caution">
    <text evidence="1">The sequence shown here is derived from an EMBL/GenBank/DDBJ whole genome shotgun (WGS) entry which is preliminary data.</text>
</comment>
<dbReference type="EMBL" id="LSDC01000101">
    <property type="protein sequence ID" value="KXB58247.1"/>
    <property type="molecule type" value="Genomic_DNA"/>
</dbReference>
<gene>
    <name evidence="1" type="ORF">HMPREF3186_01485</name>
</gene>
<sequence>MWKHFNVSKEDSKIIKEEAQEYSELRNRCKKFLEKNNMKFDKFTVVNHDSHSGYISEKYVLDYMQELSGFKIRNWGEMFSSDEINRILELDKPNFKEVRLIKEFFYDKYDIEMSYGLKKLFIDVKSAKTKKKPQKNWNFLYPKSQANKNEDSCVVLTYLVYNKEEDLESVYIMGAADYKDILNSKIQKAGSVTKFNTKSRIDNYITELSIYKELNKYIDTFFE</sequence>
<evidence type="ECO:0000313" key="1">
    <source>
        <dbReference type="EMBL" id="KXB58247.1"/>
    </source>
</evidence>
<dbReference type="Proteomes" id="UP000070355">
    <property type="component" value="Unassembled WGS sequence"/>
</dbReference>
<accession>A0A133ZS02</accession>
<organism evidence="1 2">
    <name type="scientific">Gemella haemolysans</name>
    <dbReference type="NCBI Taxonomy" id="1379"/>
    <lineage>
        <taxon>Bacteria</taxon>
        <taxon>Bacillati</taxon>
        <taxon>Bacillota</taxon>
        <taxon>Bacilli</taxon>
        <taxon>Bacillales</taxon>
        <taxon>Gemellaceae</taxon>
        <taxon>Gemella</taxon>
    </lineage>
</organism>
<dbReference type="STRING" id="1379.HMPREF3186_01485"/>
<proteinExistence type="predicted"/>
<evidence type="ECO:0000313" key="2">
    <source>
        <dbReference type="Proteomes" id="UP000070355"/>
    </source>
</evidence>
<dbReference type="AlphaFoldDB" id="A0A133ZS02"/>
<reference evidence="2" key="1">
    <citation type="submission" date="2016-01" db="EMBL/GenBank/DDBJ databases">
        <authorList>
            <person name="Mitreva M."/>
            <person name="Pepin K.H."/>
            <person name="Mihindukulasuriya K.A."/>
            <person name="Fulton R."/>
            <person name="Fronick C."/>
            <person name="O'Laughlin M."/>
            <person name="Miner T."/>
            <person name="Herter B."/>
            <person name="Rosa B.A."/>
            <person name="Cordes M."/>
            <person name="Tomlinson C."/>
            <person name="Wollam A."/>
            <person name="Palsikar V.B."/>
            <person name="Mardis E.R."/>
            <person name="Wilson R.K."/>
        </authorList>
    </citation>
    <scope>NUCLEOTIDE SEQUENCE [LARGE SCALE GENOMIC DNA]</scope>
    <source>
        <strain evidence="2">DNF01167</strain>
    </source>
</reference>